<keyword evidence="8" id="KW-1185">Reference proteome</keyword>
<organism evidence="7 8">
    <name type="scientific">Diaporthe ampelina</name>
    <dbReference type="NCBI Taxonomy" id="1214573"/>
    <lineage>
        <taxon>Eukaryota</taxon>
        <taxon>Fungi</taxon>
        <taxon>Dikarya</taxon>
        <taxon>Ascomycota</taxon>
        <taxon>Pezizomycotina</taxon>
        <taxon>Sordariomycetes</taxon>
        <taxon>Sordariomycetidae</taxon>
        <taxon>Diaporthales</taxon>
        <taxon>Diaporthaceae</taxon>
        <taxon>Diaporthe</taxon>
    </lineage>
</organism>
<keyword evidence="4 6" id="KW-0472">Membrane</keyword>
<dbReference type="CDD" id="cd00637">
    <property type="entry name" value="7tm_classA_rhodopsin-like"/>
    <property type="match status" value="1"/>
</dbReference>
<comment type="caution">
    <text evidence="7">The sequence shown here is derived from an EMBL/GenBank/DDBJ whole genome shotgun (WGS) entry which is preliminary data.</text>
</comment>
<dbReference type="EMBL" id="LCUC01000311">
    <property type="protein sequence ID" value="KKY32459.1"/>
    <property type="molecule type" value="Genomic_DNA"/>
</dbReference>
<reference evidence="7 8" key="2">
    <citation type="submission" date="2015-05" db="EMBL/GenBank/DDBJ databases">
        <authorList>
            <person name="Morales-Cruz A."/>
            <person name="Amrine K.C."/>
            <person name="Cantu D."/>
        </authorList>
    </citation>
    <scope>NUCLEOTIDE SEQUENCE [LARGE SCALE GENOMIC DNA]</scope>
    <source>
        <strain evidence="7">DA912</strain>
    </source>
</reference>
<feature type="transmembrane region" description="Helical" evidence="6">
    <location>
        <begin position="149"/>
        <end position="168"/>
    </location>
</feature>
<dbReference type="Pfam" id="PF05462">
    <property type="entry name" value="Dicty_CAR"/>
    <property type="match status" value="1"/>
</dbReference>
<feature type="region of interest" description="Disordered" evidence="5">
    <location>
        <begin position="493"/>
        <end position="512"/>
    </location>
</feature>
<evidence type="ECO:0000256" key="5">
    <source>
        <dbReference type="SAM" id="MobiDB-lite"/>
    </source>
</evidence>
<feature type="region of interest" description="Disordered" evidence="5">
    <location>
        <begin position="97"/>
        <end position="127"/>
    </location>
</feature>
<keyword evidence="3 6" id="KW-1133">Transmembrane helix</keyword>
<dbReference type="PANTHER" id="PTHR23112:SF37">
    <property type="entry name" value="G PROTEIN-COUPLED RECEPTOR GPR1"/>
    <property type="match status" value="1"/>
</dbReference>
<feature type="compositionally biased region" description="Basic and acidic residues" evidence="5">
    <location>
        <begin position="117"/>
        <end position="127"/>
    </location>
</feature>
<dbReference type="GO" id="GO:0005886">
    <property type="term" value="C:plasma membrane"/>
    <property type="evidence" value="ECO:0007669"/>
    <property type="project" value="TreeGrafter"/>
</dbReference>
<feature type="transmembrane region" description="Helical" evidence="6">
    <location>
        <begin position="42"/>
        <end position="70"/>
    </location>
</feature>
<accession>A0A0G2FE84</accession>
<dbReference type="GO" id="GO:0007189">
    <property type="term" value="P:adenylate cyclase-activating G protein-coupled receptor signaling pathway"/>
    <property type="evidence" value="ECO:0007669"/>
    <property type="project" value="TreeGrafter"/>
</dbReference>
<feature type="compositionally biased region" description="Polar residues" evidence="5">
    <location>
        <begin position="105"/>
        <end position="116"/>
    </location>
</feature>
<protein>
    <submittedName>
        <fullName evidence="7">Putative integral membrane protein</fullName>
    </submittedName>
</protein>
<proteinExistence type="predicted"/>
<evidence type="ECO:0000256" key="1">
    <source>
        <dbReference type="ARBA" id="ARBA00004141"/>
    </source>
</evidence>
<keyword evidence="2 6" id="KW-0812">Transmembrane</keyword>
<comment type="subcellular location">
    <subcellularLocation>
        <location evidence="1">Membrane</location>
        <topology evidence="1">Multi-pass membrane protein</topology>
    </subcellularLocation>
</comment>
<dbReference type="Gene3D" id="1.20.1070.10">
    <property type="entry name" value="Rhodopsin 7-helix transmembrane proteins"/>
    <property type="match status" value="1"/>
</dbReference>
<feature type="transmembrane region" description="Helical" evidence="6">
    <location>
        <begin position="228"/>
        <end position="247"/>
    </location>
</feature>
<gene>
    <name evidence="7" type="ORF">UCDDA912_g07578</name>
</gene>
<evidence type="ECO:0000313" key="7">
    <source>
        <dbReference type="EMBL" id="KKY32459.1"/>
    </source>
</evidence>
<feature type="transmembrane region" description="Helical" evidence="6">
    <location>
        <begin position="280"/>
        <end position="299"/>
    </location>
</feature>
<dbReference type="OrthoDB" id="100006at2759"/>
<evidence type="ECO:0000256" key="2">
    <source>
        <dbReference type="ARBA" id="ARBA00022692"/>
    </source>
</evidence>
<dbReference type="GO" id="GO:0004930">
    <property type="term" value="F:G protein-coupled receptor activity"/>
    <property type="evidence" value="ECO:0007669"/>
    <property type="project" value="TreeGrafter"/>
</dbReference>
<dbReference type="AlphaFoldDB" id="A0A0G2FE84"/>
<feature type="transmembrane region" description="Helical" evidence="6">
    <location>
        <begin position="198"/>
        <end position="216"/>
    </location>
</feature>
<dbReference type="SUPFAM" id="SSF81321">
    <property type="entry name" value="Family A G protein-coupled receptor-like"/>
    <property type="match status" value="1"/>
</dbReference>
<dbReference type="STRING" id="1214573.A0A0G2FE84"/>
<evidence type="ECO:0000256" key="6">
    <source>
        <dbReference type="SAM" id="Phobius"/>
    </source>
</evidence>
<evidence type="ECO:0000256" key="3">
    <source>
        <dbReference type="ARBA" id="ARBA00022989"/>
    </source>
</evidence>
<sequence length="539" mass="59246">MLLADIPPGEKINAMSHIWDDYGPTQPPGTEDLSPLDDNLRAGLALIGALAVASLILCTSLFSFITYRVIQGRLAAPHRSRDASEEHRLCRQASSNTLTGAAKSSPLSHLSPTSDPSPRDQFSRADGVEETAVGTVPNIRRRYQGYNPLLVLIYMLLIADIIQSTSFIPNLVWVDRNAIRVRSESCWVQGWLRSQGDVASAIFAAAVSINTYLLVVHRYTMPSKALRLIVASVWSFSFIIVAAGVWASNNGRGHGGYFVRVDTWCWISQEYADYRLWTHFSWVLAMMGIIVLGLLGSAIKIRAPDLHSTPARRPGLLRRLGGVRLQLRNPRKSGHHPAFLIYPLVYLVCCAPMAIGPMILASGVKVKQGYFLWAGAMIASNGWLDVLLWSCTMIFLAPGDLKEAGLSSFAFLRTPSVEYGNMVWVEAGMGGADCRARGGRTAECLQPLARMLRRESGKDRRRGVGWESIGRSDNERLAGITTKTTTTVVVEESNPAGGVNGVTRAPPHQDMDDGFTPRPSFVHAREDVLTVPRRVAHRF</sequence>
<evidence type="ECO:0000256" key="4">
    <source>
        <dbReference type="ARBA" id="ARBA00023136"/>
    </source>
</evidence>
<name>A0A0G2FE84_9PEZI</name>
<feature type="transmembrane region" description="Helical" evidence="6">
    <location>
        <begin position="339"/>
        <end position="364"/>
    </location>
</feature>
<dbReference type="PANTHER" id="PTHR23112">
    <property type="entry name" value="G PROTEIN-COUPLED RECEPTOR 157-RELATED"/>
    <property type="match status" value="1"/>
</dbReference>
<reference evidence="7 8" key="1">
    <citation type="submission" date="2015-05" db="EMBL/GenBank/DDBJ databases">
        <title>Distinctive expansion of gene families associated with plant cell wall degradation and secondary metabolism in the genomes of grapevine trunk pathogens.</title>
        <authorList>
            <person name="Lawrence D.P."/>
            <person name="Travadon R."/>
            <person name="Rolshausen P.E."/>
            <person name="Baumgartner K."/>
        </authorList>
    </citation>
    <scope>NUCLEOTIDE SEQUENCE [LARGE SCALE GENOMIC DNA]</scope>
    <source>
        <strain evidence="7">DA912</strain>
    </source>
</reference>
<evidence type="ECO:0000313" key="8">
    <source>
        <dbReference type="Proteomes" id="UP000034680"/>
    </source>
</evidence>
<dbReference type="Proteomes" id="UP000034680">
    <property type="component" value="Unassembled WGS sequence"/>
</dbReference>
<feature type="transmembrane region" description="Helical" evidence="6">
    <location>
        <begin position="370"/>
        <end position="397"/>
    </location>
</feature>